<feature type="transmembrane region" description="Helical" evidence="1">
    <location>
        <begin position="12"/>
        <end position="32"/>
    </location>
</feature>
<evidence type="ECO:0000313" key="3">
    <source>
        <dbReference type="EMBL" id="EEC58251.1"/>
    </source>
</evidence>
<evidence type="ECO:0000256" key="1">
    <source>
        <dbReference type="SAM" id="Phobius"/>
    </source>
</evidence>
<feature type="domain" description="VanZ-like" evidence="2">
    <location>
        <begin position="15"/>
        <end position="141"/>
    </location>
</feature>
<name>B7ARC9_9FIRM</name>
<dbReference type="InterPro" id="IPR053150">
    <property type="entry name" value="Teicoplanin_resist-assoc"/>
</dbReference>
<accession>B7ARC9</accession>
<reference evidence="3 4" key="2">
    <citation type="submission" date="2008-11" db="EMBL/GenBank/DDBJ databases">
        <authorList>
            <person name="Fulton L."/>
            <person name="Clifton S."/>
            <person name="Fulton B."/>
            <person name="Xu J."/>
            <person name="Minx P."/>
            <person name="Pepin K.H."/>
            <person name="Johnson M."/>
            <person name="Bhonagiri V."/>
            <person name="Nash W.E."/>
            <person name="Mardis E.R."/>
            <person name="Wilson R.K."/>
        </authorList>
    </citation>
    <scope>NUCLEOTIDE SEQUENCE [LARGE SCALE GENOMIC DNA]</scope>
    <source>
        <strain evidence="3 4">ATCC 43243</strain>
    </source>
</reference>
<keyword evidence="1" id="KW-0812">Transmembrane</keyword>
<feature type="transmembrane region" description="Helical" evidence="1">
    <location>
        <begin position="124"/>
        <end position="141"/>
    </location>
</feature>
<dbReference type="HOGENOM" id="CLU_077618_5_2_9"/>
<evidence type="ECO:0000313" key="4">
    <source>
        <dbReference type="Proteomes" id="UP000003136"/>
    </source>
</evidence>
<dbReference type="STRING" id="483218.BACPEC_01239"/>
<keyword evidence="1" id="KW-1133">Transmembrane helix</keyword>
<gene>
    <name evidence="3" type="ORF">BACPEC_01239</name>
</gene>
<evidence type="ECO:0000259" key="2">
    <source>
        <dbReference type="Pfam" id="PF04892"/>
    </source>
</evidence>
<dbReference type="EMBL" id="ABVQ01000035">
    <property type="protein sequence ID" value="EEC58251.1"/>
    <property type="molecule type" value="Genomic_DNA"/>
</dbReference>
<organism evidence="3 4">
    <name type="scientific">[Bacteroides] pectinophilus ATCC 43243</name>
    <dbReference type="NCBI Taxonomy" id="483218"/>
    <lineage>
        <taxon>Bacteria</taxon>
        <taxon>Bacillati</taxon>
        <taxon>Bacillota</taxon>
        <taxon>Clostridia</taxon>
        <taxon>Eubacteriales</taxon>
    </lineage>
</organism>
<dbReference type="PANTHER" id="PTHR36834:SF1">
    <property type="entry name" value="INTEGRAL MEMBRANE PROTEIN"/>
    <property type="match status" value="1"/>
</dbReference>
<dbReference type="PANTHER" id="PTHR36834">
    <property type="entry name" value="MEMBRANE PROTEIN-RELATED"/>
    <property type="match status" value="1"/>
</dbReference>
<proteinExistence type="predicted"/>
<keyword evidence="4" id="KW-1185">Reference proteome</keyword>
<dbReference type="InterPro" id="IPR006976">
    <property type="entry name" value="VanZ-like"/>
</dbReference>
<sequence length="148" mass="16505">MSSKRGRNIVKWIIFIAYIAVMVYFLFFAELLDRMPAESYRYNLEPLREIKRFIAYRDIIGTKAVLLNLFGNIAAFVPFGMALISMSSKKPGFIAAVIYSAAFSAAIELVQLITRVGSCDVDDIILNTLGGAVGYVLYRLIKMCKNGG</sequence>
<feature type="transmembrane region" description="Helical" evidence="1">
    <location>
        <begin position="93"/>
        <end position="112"/>
    </location>
</feature>
<protein>
    <recommendedName>
        <fullName evidence="2">VanZ-like domain-containing protein</fullName>
    </recommendedName>
</protein>
<keyword evidence="1" id="KW-0472">Membrane</keyword>
<dbReference type="AlphaFoldDB" id="B7ARC9"/>
<reference evidence="3 4" key="1">
    <citation type="submission" date="2008-11" db="EMBL/GenBank/DDBJ databases">
        <title>Draft genome sequence of Bacteroides pectinophilus (ATCC 43243).</title>
        <authorList>
            <person name="Sudarsanam P."/>
            <person name="Ley R."/>
            <person name="Guruge J."/>
            <person name="Turnbaugh P.J."/>
            <person name="Mahowald M."/>
            <person name="Liep D."/>
            <person name="Gordon J."/>
        </authorList>
    </citation>
    <scope>NUCLEOTIDE SEQUENCE [LARGE SCALE GENOMIC DNA]</scope>
    <source>
        <strain evidence="3 4">ATCC 43243</strain>
    </source>
</reference>
<feature type="transmembrane region" description="Helical" evidence="1">
    <location>
        <begin position="65"/>
        <end position="86"/>
    </location>
</feature>
<dbReference type="Pfam" id="PF04892">
    <property type="entry name" value="VanZ"/>
    <property type="match status" value="1"/>
</dbReference>
<dbReference type="Proteomes" id="UP000003136">
    <property type="component" value="Unassembled WGS sequence"/>
</dbReference>
<dbReference type="eggNOG" id="COG4767">
    <property type="taxonomic scope" value="Bacteria"/>
</dbReference>
<comment type="caution">
    <text evidence="3">The sequence shown here is derived from an EMBL/GenBank/DDBJ whole genome shotgun (WGS) entry which is preliminary data.</text>
</comment>